<dbReference type="Gene3D" id="3.40.50.300">
    <property type="entry name" value="P-loop containing nucleotide triphosphate hydrolases"/>
    <property type="match status" value="1"/>
</dbReference>
<dbReference type="AlphaFoldDB" id="A0A381YKT0"/>
<dbReference type="PANTHER" id="PTHR43335">
    <property type="entry name" value="ABC TRANSPORTER, ATP-BINDING PROTEIN"/>
    <property type="match status" value="1"/>
</dbReference>
<feature type="non-terminal residue" evidence="4">
    <location>
        <position position="177"/>
    </location>
</feature>
<accession>A0A381YKT0</accession>
<feature type="domain" description="ABC transporter" evidence="3">
    <location>
        <begin position="39"/>
        <end position="177"/>
    </location>
</feature>
<dbReference type="GO" id="GO:0016887">
    <property type="term" value="F:ATP hydrolysis activity"/>
    <property type="evidence" value="ECO:0007669"/>
    <property type="project" value="InterPro"/>
</dbReference>
<evidence type="ECO:0000259" key="3">
    <source>
        <dbReference type="Pfam" id="PF00005"/>
    </source>
</evidence>
<evidence type="ECO:0000313" key="4">
    <source>
        <dbReference type="EMBL" id="SVA77676.1"/>
    </source>
</evidence>
<reference evidence="4" key="1">
    <citation type="submission" date="2018-05" db="EMBL/GenBank/DDBJ databases">
        <authorList>
            <person name="Lanie J.A."/>
            <person name="Ng W.-L."/>
            <person name="Kazmierczak K.M."/>
            <person name="Andrzejewski T.M."/>
            <person name="Davidsen T.M."/>
            <person name="Wayne K.J."/>
            <person name="Tettelin H."/>
            <person name="Glass J.I."/>
            <person name="Rusch D."/>
            <person name="Podicherti R."/>
            <person name="Tsui H.-C.T."/>
            <person name="Winkler M.E."/>
        </authorList>
    </citation>
    <scope>NUCLEOTIDE SEQUENCE</scope>
</reference>
<name>A0A381YKT0_9ZZZZ</name>
<dbReference type="Pfam" id="PF00005">
    <property type="entry name" value="ABC_tran"/>
    <property type="match status" value="1"/>
</dbReference>
<gene>
    <name evidence="4" type="ORF">METZ01_LOCUS130530</name>
</gene>
<dbReference type="EMBL" id="UINC01018482">
    <property type="protein sequence ID" value="SVA77676.1"/>
    <property type="molecule type" value="Genomic_DNA"/>
</dbReference>
<dbReference type="GO" id="GO:0005524">
    <property type="term" value="F:ATP binding"/>
    <property type="evidence" value="ECO:0007669"/>
    <property type="project" value="InterPro"/>
</dbReference>
<organism evidence="4">
    <name type="scientific">marine metagenome</name>
    <dbReference type="NCBI Taxonomy" id="408172"/>
    <lineage>
        <taxon>unclassified sequences</taxon>
        <taxon>metagenomes</taxon>
        <taxon>ecological metagenomes</taxon>
    </lineage>
</organism>
<dbReference type="InterPro" id="IPR027417">
    <property type="entry name" value="P-loop_NTPase"/>
</dbReference>
<dbReference type="SUPFAM" id="SSF52540">
    <property type="entry name" value="P-loop containing nucleoside triphosphate hydrolases"/>
    <property type="match status" value="1"/>
</dbReference>
<evidence type="ECO:0000256" key="1">
    <source>
        <dbReference type="ARBA" id="ARBA00005417"/>
    </source>
</evidence>
<dbReference type="InterPro" id="IPR003439">
    <property type="entry name" value="ABC_transporter-like_ATP-bd"/>
</dbReference>
<keyword evidence="2" id="KW-0813">Transport</keyword>
<evidence type="ECO:0000256" key="2">
    <source>
        <dbReference type="ARBA" id="ARBA00022448"/>
    </source>
</evidence>
<comment type="similarity">
    <text evidence="1">Belongs to the ABC transporter superfamily.</text>
</comment>
<proteinExistence type="inferred from homology"/>
<dbReference type="PANTHER" id="PTHR43335:SF4">
    <property type="entry name" value="ABC TRANSPORTER, ATP-BINDING PROTEIN"/>
    <property type="match status" value="1"/>
</dbReference>
<protein>
    <recommendedName>
        <fullName evidence="3">ABC transporter domain-containing protein</fullName>
    </recommendedName>
</protein>
<sequence>MDGGEIVLKLDTPTKKVSMDEFVIQTSGLTKRYKNVVAVNDLSMEIRRGRVYGLLGPNGSGKTTTMGLLLGLLKPTSGTFKLFGSADGHEESLQRVGAIIETPSFYPYLSGFQNLRYFQMISGVKSEEELHILIDRVGLTGRGDDLFRTYSSGMKQRLGIAYALLGDPDLVFLDEPT</sequence>